<proteinExistence type="predicted"/>
<dbReference type="AlphaFoldDB" id="A0A0B0NGQ4"/>
<evidence type="ECO:0000313" key="1">
    <source>
        <dbReference type="EMBL" id="KHG12040.1"/>
    </source>
</evidence>
<name>A0A0B0NGQ4_GOSAR</name>
<dbReference type="Proteomes" id="UP000032142">
    <property type="component" value="Unassembled WGS sequence"/>
</dbReference>
<organism evidence="1 2">
    <name type="scientific">Gossypium arboreum</name>
    <name type="common">Tree cotton</name>
    <name type="synonym">Gossypium nanking</name>
    <dbReference type="NCBI Taxonomy" id="29729"/>
    <lineage>
        <taxon>Eukaryota</taxon>
        <taxon>Viridiplantae</taxon>
        <taxon>Streptophyta</taxon>
        <taxon>Embryophyta</taxon>
        <taxon>Tracheophyta</taxon>
        <taxon>Spermatophyta</taxon>
        <taxon>Magnoliopsida</taxon>
        <taxon>eudicotyledons</taxon>
        <taxon>Gunneridae</taxon>
        <taxon>Pentapetalae</taxon>
        <taxon>rosids</taxon>
        <taxon>malvids</taxon>
        <taxon>Malvales</taxon>
        <taxon>Malvaceae</taxon>
        <taxon>Malvoideae</taxon>
        <taxon>Gossypium</taxon>
    </lineage>
</organism>
<gene>
    <name evidence="1" type="ORF">F383_02400</name>
</gene>
<sequence length="32" mass="3585">MLSRLYADFGFKLQARGSSEKFITLSTASVFL</sequence>
<reference evidence="2" key="1">
    <citation type="submission" date="2014-09" db="EMBL/GenBank/DDBJ databases">
        <authorList>
            <person name="Mudge J."/>
            <person name="Ramaraj T."/>
            <person name="Lindquist I.E."/>
            <person name="Bharti A.K."/>
            <person name="Sundararajan A."/>
            <person name="Cameron C.T."/>
            <person name="Woodward J.E."/>
            <person name="May G.D."/>
            <person name="Brubaker C."/>
            <person name="Broadhvest J."/>
            <person name="Wilkins T.A."/>
        </authorList>
    </citation>
    <scope>NUCLEOTIDE SEQUENCE</scope>
    <source>
        <strain evidence="2">cv. AKA8401</strain>
    </source>
</reference>
<evidence type="ECO:0000313" key="2">
    <source>
        <dbReference type="Proteomes" id="UP000032142"/>
    </source>
</evidence>
<dbReference type="EMBL" id="KN396909">
    <property type="protein sequence ID" value="KHG12040.1"/>
    <property type="molecule type" value="Genomic_DNA"/>
</dbReference>
<protein>
    <submittedName>
        <fullName evidence="1">Uncharacterized protein</fullName>
    </submittedName>
</protein>
<keyword evidence="2" id="KW-1185">Reference proteome</keyword>
<accession>A0A0B0NGQ4</accession>